<dbReference type="Pfam" id="PF00076">
    <property type="entry name" value="RRM_1"/>
    <property type="match status" value="3"/>
</dbReference>
<dbReference type="FunFam" id="3.30.70.330:FF:000451">
    <property type="entry name" value="Polyadenylate-binding protein RBP45C"/>
    <property type="match status" value="1"/>
</dbReference>
<dbReference type="CDD" id="cd12344">
    <property type="entry name" value="RRM1_SECp43_like"/>
    <property type="match status" value="1"/>
</dbReference>
<feature type="domain" description="RRM" evidence="12">
    <location>
        <begin position="195"/>
        <end position="267"/>
    </location>
</feature>
<dbReference type="PANTHER" id="PTHR47640:SF14">
    <property type="entry name" value="OS07G0516900 PROTEIN"/>
    <property type="match status" value="1"/>
</dbReference>
<dbReference type="GO" id="GO:0005634">
    <property type="term" value="C:nucleus"/>
    <property type="evidence" value="ECO:0007669"/>
    <property type="project" value="UniProtKB-SubCell"/>
</dbReference>
<gene>
    <name evidence="13" type="ORF">ZEAMMB73_Zm00001d006496</name>
</gene>
<evidence type="ECO:0000256" key="3">
    <source>
        <dbReference type="ARBA" id="ARBA00022664"/>
    </source>
</evidence>
<dbReference type="InterPro" id="IPR000504">
    <property type="entry name" value="RRM_dom"/>
</dbReference>
<dbReference type="ExpressionAtlas" id="A0A1D6EX27">
    <property type="expression patterns" value="baseline and differential"/>
</dbReference>
<name>A0A1D6EX27_MAIZE</name>
<evidence type="ECO:0000256" key="2">
    <source>
        <dbReference type="ARBA" id="ARBA00004463"/>
    </source>
</evidence>
<evidence type="ECO:0000256" key="1">
    <source>
        <dbReference type="ARBA" id="ARBA00004123"/>
    </source>
</evidence>
<feature type="compositionally biased region" description="Pro residues" evidence="11">
    <location>
        <begin position="334"/>
        <end position="347"/>
    </location>
</feature>
<sequence>MDENYLHYNAFAPVAQQIASVKIIRNKQTGHSEGYGFIEFYSQAAAEHTLMNFNGQMMPNIEMAFKLNWASASTGDKRGDNGSDHAIFVGDLAPDVTDSMLEDVFRANYPSVRGAKVVVDRITGRPKGYGFVHFGDLNEQARAMTEMNGMMLSTRKMRIGAAASKKNTDAQQTYATNGAYQSSQGNCSENDPNNTTVFVGGLDSNVDEEYLRQIFTPYGEISYVKIPVGKHCGFVQFTSRSCAEEAIQMLNGSQIGGQKARLSWGRSTQNRQASQHDANSQYNGNNYYRYQQPGNEGYSYGAPNAQDPSIQNYYGYPGYGNYEQQSTQEQQQQQPPPAQEQPPPAPQ</sequence>
<feature type="region of interest" description="Disordered" evidence="11">
    <location>
        <begin position="261"/>
        <end position="347"/>
    </location>
</feature>
<feature type="domain" description="RRM" evidence="12">
    <location>
        <begin position="9"/>
        <end position="72"/>
    </location>
</feature>
<accession>A0A1D6EX27</accession>
<dbReference type="FunFam" id="3.30.70.330:FF:000144">
    <property type="entry name" value="Polyadenylate-binding protein RBP47B"/>
    <property type="match status" value="1"/>
</dbReference>
<feature type="compositionally biased region" description="Polar residues" evidence="11">
    <location>
        <begin position="265"/>
        <end position="278"/>
    </location>
</feature>
<dbReference type="InterPro" id="IPR012677">
    <property type="entry name" value="Nucleotide-bd_a/b_plait_sf"/>
</dbReference>
<dbReference type="InterPro" id="IPR035979">
    <property type="entry name" value="RBD_domain_sf"/>
</dbReference>
<evidence type="ECO:0000256" key="9">
    <source>
        <dbReference type="ARBA" id="ARBA00063471"/>
    </source>
</evidence>
<dbReference type="SUPFAM" id="SSF54928">
    <property type="entry name" value="RNA-binding domain, RBD"/>
    <property type="match status" value="2"/>
</dbReference>
<protein>
    <submittedName>
        <fullName evidence="13">Polyadenylate-binding protein RBP45C</fullName>
    </submittedName>
</protein>
<proteinExistence type="inferred from homology"/>
<evidence type="ECO:0000256" key="7">
    <source>
        <dbReference type="ARBA" id="ARBA00057395"/>
    </source>
</evidence>
<dbReference type="PANTHER" id="PTHR47640">
    <property type="entry name" value="TRNA SELENOCYSTEINE 1-ASSOCIATED PROTEIN 1-RELATED-RELATED"/>
    <property type="match status" value="1"/>
</dbReference>
<evidence type="ECO:0000313" key="13">
    <source>
        <dbReference type="EMBL" id="ONM24050.1"/>
    </source>
</evidence>
<evidence type="ECO:0000256" key="6">
    <source>
        <dbReference type="ARBA" id="ARBA00023242"/>
    </source>
</evidence>
<dbReference type="Gene3D" id="3.30.70.330">
    <property type="match status" value="3"/>
</dbReference>
<feature type="compositionally biased region" description="Low complexity" evidence="11">
    <location>
        <begin position="279"/>
        <end position="292"/>
    </location>
</feature>
<dbReference type="FunFam" id="3.30.70.330:FF:000159">
    <property type="entry name" value="tRNA selenocysteine 1-associated protein 1"/>
    <property type="match status" value="1"/>
</dbReference>
<keyword evidence="6" id="KW-0539">Nucleus</keyword>
<comment type="function">
    <text evidence="7">Heterogeneous nuclear ribonucleoprotein (hnRNP)-protein binding the poly(A) tail of mRNA and probably involved in some steps of pre-mRNA maturation.</text>
</comment>
<evidence type="ECO:0000259" key="12">
    <source>
        <dbReference type="PROSITE" id="PS50102"/>
    </source>
</evidence>
<dbReference type="GO" id="GO:0006397">
    <property type="term" value="P:mRNA processing"/>
    <property type="evidence" value="ECO:0007669"/>
    <property type="project" value="UniProtKB-KW"/>
</dbReference>
<dbReference type="GO" id="GO:0003729">
    <property type="term" value="F:mRNA binding"/>
    <property type="evidence" value="ECO:0007669"/>
    <property type="project" value="InterPro"/>
</dbReference>
<keyword evidence="3" id="KW-0507">mRNA processing</keyword>
<dbReference type="CDD" id="cd12345">
    <property type="entry name" value="RRM2_SECp43_like"/>
    <property type="match status" value="1"/>
</dbReference>
<dbReference type="PROSITE" id="PS50102">
    <property type="entry name" value="RRM"/>
    <property type="match status" value="3"/>
</dbReference>
<dbReference type="AlphaFoldDB" id="A0A1D6EX27"/>
<reference evidence="13" key="1">
    <citation type="submission" date="2015-12" db="EMBL/GenBank/DDBJ databases">
        <title>Update maize B73 reference genome by single molecule sequencing technologies.</title>
        <authorList>
            <consortium name="Maize Genome Sequencing Project"/>
            <person name="Ware D."/>
        </authorList>
    </citation>
    <scope>NUCLEOTIDE SEQUENCE [LARGE SCALE GENOMIC DNA]</scope>
    <source>
        <tissue evidence="13">Seedling</tissue>
    </source>
</reference>
<evidence type="ECO:0000256" key="10">
    <source>
        <dbReference type="PROSITE-ProRule" id="PRU00176"/>
    </source>
</evidence>
<dbReference type="InterPro" id="IPR050825">
    <property type="entry name" value="RBM42_RBP45_47-like"/>
</dbReference>
<comment type="similarity">
    <text evidence="8">Belongs to the polyadenylate-binding RBP47 family.</text>
</comment>
<evidence type="ECO:0000256" key="11">
    <source>
        <dbReference type="SAM" id="MobiDB-lite"/>
    </source>
</evidence>
<dbReference type="EMBL" id="CM007648">
    <property type="protein sequence ID" value="ONM24050.1"/>
    <property type="molecule type" value="Genomic_DNA"/>
</dbReference>
<feature type="compositionally biased region" description="Low complexity" evidence="11">
    <location>
        <begin position="312"/>
        <end position="333"/>
    </location>
</feature>
<organism evidence="13">
    <name type="scientific">Zea mays</name>
    <name type="common">Maize</name>
    <dbReference type="NCBI Taxonomy" id="4577"/>
    <lineage>
        <taxon>Eukaryota</taxon>
        <taxon>Viridiplantae</taxon>
        <taxon>Streptophyta</taxon>
        <taxon>Embryophyta</taxon>
        <taxon>Tracheophyta</taxon>
        <taxon>Spermatophyta</taxon>
        <taxon>Magnoliopsida</taxon>
        <taxon>Liliopsida</taxon>
        <taxon>Poales</taxon>
        <taxon>Poaceae</taxon>
        <taxon>PACMAD clade</taxon>
        <taxon>Panicoideae</taxon>
        <taxon>Andropogonodae</taxon>
        <taxon>Andropogoneae</taxon>
        <taxon>Tripsacinae</taxon>
        <taxon>Zea</taxon>
    </lineage>
</organism>
<evidence type="ECO:0000256" key="8">
    <source>
        <dbReference type="ARBA" id="ARBA00061069"/>
    </source>
</evidence>
<evidence type="ECO:0000256" key="5">
    <source>
        <dbReference type="ARBA" id="ARBA00022884"/>
    </source>
</evidence>
<dbReference type="SMART" id="SM00360">
    <property type="entry name" value="RRM"/>
    <property type="match status" value="2"/>
</dbReference>
<comment type="subcellular location">
    <subcellularLocation>
        <location evidence="2">Cytoplasmic granule</location>
    </subcellularLocation>
    <subcellularLocation>
        <location evidence="1">Nucleus</location>
    </subcellularLocation>
</comment>
<keyword evidence="4" id="KW-0677">Repeat</keyword>
<evidence type="ECO:0000256" key="4">
    <source>
        <dbReference type="ARBA" id="ARBA00022737"/>
    </source>
</evidence>
<feature type="domain" description="RRM" evidence="12">
    <location>
        <begin position="85"/>
        <end position="164"/>
    </location>
</feature>
<keyword evidence="5 10" id="KW-0694">RNA-binding</keyword>
<comment type="subunit">
    <text evidence="9">Interacts with the poly(A) tail of mRNA in nucleus.</text>
</comment>